<dbReference type="HOGENOM" id="CLU_078562_0_0_1"/>
<dbReference type="Gene3D" id="3.60.15.10">
    <property type="entry name" value="Ribonuclease Z/Hydroxyacylglutathione hydrolase-like"/>
    <property type="match status" value="1"/>
</dbReference>
<organism evidence="2 3">
    <name type="scientific">Baudoinia panamericana (strain UAMH 10762)</name>
    <name type="common">Angels' share fungus</name>
    <name type="synonym">Baudoinia compniacensis (strain UAMH 10762)</name>
    <dbReference type="NCBI Taxonomy" id="717646"/>
    <lineage>
        <taxon>Eukaryota</taxon>
        <taxon>Fungi</taxon>
        <taxon>Dikarya</taxon>
        <taxon>Ascomycota</taxon>
        <taxon>Pezizomycotina</taxon>
        <taxon>Dothideomycetes</taxon>
        <taxon>Dothideomycetidae</taxon>
        <taxon>Mycosphaerellales</taxon>
        <taxon>Teratosphaeriaceae</taxon>
        <taxon>Baudoinia</taxon>
    </lineage>
</organism>
<dbReference type="InterPro" id="IPR050114">
    <property type="entry name" value="UPF0173_UPF0282_UlaG_hydrolase"/>
</dbReference>
<name>M2MX02_BAUPA</name>
<accession>M2MX02</accession>
<dbReference type="Pfam" id="PF12706">
    <property type="entry name" value="Lactamase_B_2"/>
    <property type="match status" value="1"/>
</dbReference>
<evidence type="ECO:0000313" key="3">
    <source>
        <dbReference type="Proteomes" id="UP000011761"/>
    </source>
</evidence>
<reference evidence="2 3" key="1">
    <citation type="journal article" date="2012" name="PLoS Pathog.">
        <title>Diverse lifestyles and strategies of plant pathogenesis encoded in the genomes of eighteen Dothideomycetes fungi.</title>
        <authorList>
            <person name="Ohm R.A."/>
            <person name="Feau N."/>
            <person name="Henrissat B."/>
            <person name="Schoch C.L."/>
            <person name="Horwitz B.A."/>
            <person name="Barry K.W."/>
            <person name="Condon B.J."/>
            <person name="Copeland A.C."/>
            <person name="Dhillon B."/>
            <person name="Glaser F."/>
            <person name="Hesse C.N."/>
            <person name="Kosti I."/>
            <person name="LaButti K."/>
            <person name="Lindquist E.A."/>
            <person name="Lucas S."/>
            <person name="Salamov A.A."/>
            <person name="Bradshaw R.E."/>
            <person name="Ciuffetti L."/>
            <person name="Hamelin R.C."/>
            <person name="Kema G.H.J."/>
            <person name="Lawrence C."/>
            <person name="Scott J.A."/>
            <person name="Spatafora J.W."/>
            <person name="Turgeon B.G."/>
            <person name="de Wit P.J.G.M."/>
            <person name="Zhong S."/>
            <person name="Goodwin S.B."/>
            <person name="Grigoriev I.V."/>
        </authorList>
    </citation>
    <scope>NUCLEOTIDE SEQUENCE [LARGE SCALE GENOMIC DNA]</scope>
    <source>
        <strain evidence="2 3">UAMH 10762</strain>
    </source>
</reference>
<dbReference type="SUPFAM" id="SSF56281">
    <property type="entry name" value="Metallo-hydrolase/oxidoreductase"/>
    <property type="match status" value="1"/>
</dbReference>
<dbReference type="OMA" id="VIWALHD"/>
<gene>
    <name evidence="2" type="ORF">BAUCODRAFT_148902</name>
</gene>
<feature type="domain" description="Metallo-beta-lactamase" evidence="1">
    <location>
        <begin position="29"/>
        <end position="100"/>
    </location>
</feature>
<evidence type="ECO:0000259" key="1">
    <source>
        <dbReference type="Pfam" id="PF12706"/>
    </source>
</evidence>
<dbReference type="GeneID" id="19108900"/>
<dbReference type="PANTHER" id="PTHR43546:SF3">
    <property type="entry name" value="UPF0173 METAL-DEPENDENT HYDROLASE MJ1163"/>
    <property type="match status" value="1"/>
</dbReference>
<dbReference type="InterPro" id="IPR036866">
    <property type="entry name" value="RibonucZ/Hydroxyglut_hydro"/>
</dbReference>
<dbReference type="Proteomes" id="UP000011761">
    <property type="component" value="Unassembled WGS sequence"/>
</dbReference>
<proteinExistence type="predicted"/>
<sequence>MTQLSWQDATIEWFGATTFRLQAKGLTIFLDTWLERPSVMPTFLRIDEVTHADYIFISHAHFDHLPGCDRLAKQTGAIVIANGEAINVLRGAGVPEEQLLPVAGGERIPLFLSKTRQDATGGKCRLAGGPPGAPPLPHSDLAVAEVHVWPSLHCLLPGQSHADIPDVMDTGTKYSGSSPYACTIDITRGMRYGLLRLGEIVPAERLDDGEKSFVEYVADTKRNVMSNFDGGQLCFSLLVDERTLCWNGHLGGYSAILQTIRPQPDVLIQAIAGRANIDGWPFDGSAAEAASDICRWLGQPQRVIWCLHDDAPIKPWRIDTKAATEMVEAVTKSRIHSLDHAVKVKVFPS</sequence>
<dbReference type="PANTHER" id="PTHR43546">
    <property type="entry name" value="UPF0173 METAL-DEPENDENT HYDROLASE MJ1163-RELATED"/>
    <property type="match status" value="1"/>
</dbReference>
<dbReference type="InterPro" id="IPR001279">
    <property type="entry name" value="Metallo-B-lactamas"/>
</dbReference>
<keyword evidence="3" id="KW-1185">Reference proteome</keyword>
<protein>
    <recommendedName>
        <fullName evidence="1">Metallo-beta-lactamase domain-containing protein</fullName>
    </recommendedName>
</protein>
<evidence type="ECO:0000313" key="2">
    <source>
        <dbReference type="EMBL" id="EMC96068.1"/>
    </source>
</evidence>
<dbReference type="KEGG" id="bcom:BAUCODRAFT_148902"/>
<dbReference type="OrthoDB" id="4311043at2759"/>
<dbReference type="EMBL" id="KB445556">
    <property type="protein sequence ID" value="EMC96068.1"/>
    <property type="molecule type" value="Genomic_DNA"/>
</dbReference>
<dbReference type="RefSeq" id="XP_007677306.1">
    <property type="nucleotide sequence ID" value="XM_007679116.1"/>
</dbReference>
<dbReference type="eggNOG" id="ENOG502QR1X">
    <property type="taxonomic scope" value="Eukaryota"/>
</dbReference>
<dbReference type="AlphaFoldDB" id="M2MX02"/>